<feature type="chain" id="PRO_5011749456" evidence="1">
    <location>
        <begin position="24"/>
        <end position="58"/>
    </location>
</feature>
<dbReference type="AlphaFoldDB" id="A0A1H9HIK9"/>
<keyword evidence="1" id="KW-0732">Signal</keyword>
<protein>
    <submittedName>
        <fullName evidence="2">Uncharacterized protein</fullName>
    </submittedName>
</protein>
<gene>
    <name evidence="2" type="ORF">SAMN05421767_102112</name>
</gene>
<keyword evidence="3" id="KW-1185">Reference proteome</keyword>
<name>A0A1H9HIK9_9LACT</name>
<sequence>MKKMLVTMVLVVGIVASLPTVEAATNEVEKIAHNEVIQYRNILEDLWCKIPGFCGKDL</sequence>
<proteinExistence type="predicted"/>
<reference evidence="2 3" key="1">
    <citation type="submission" date="2016-10" db="EMBL/GenBank/DDBJ databases">
        <authorList>
            <person name="de Groot N.N."/>
        </authorList>
    </citation>
    <scope>NUCLEOTIDE SEQUENCE [LARGE SCALE GENOMIC DNA]</scope>
    <source>
        <strain evidence="2 3">DSM 15827</strain>
    </source>
</reference>
<organism evidence="2 3">
    <name type="scientific">Granulicatella balaenopterae</name>
    <dbReference type="NCBI Taxonomy" id="137733"/>
    <lineage>
        <taxon>Bacteria</taxon>
        <taxon>Bacillati</taxon>
        <taxon>Bacillota</taxon>
        <taxon>Bacilli</taxon>
        <taxon>Lactobacillales</taxon>
        <taxon>Carnobacteriaceae</taxon>
        <taxon>Granulicatella</taxon>
    </lineage>
</organism>
<evidence type="ECO:0000313" key="3">
    <source>
        <dbReference type="Proteomes" id="UP000198556"/>
    </source>
</evidence>
<dbReference type="RefSeq" id="WP_177159480.1">
    <property type="nucleotide sequence ID" value="NZ_FOGF01000002.1"/>
</dbReference>
<feature type="signal peptide" evidence="1">
    <location>
        <begin position="1"/>
        <end position="23"/>
    </location>
</feature>
<dbReference type="EMBL" id="FOGF01000002">
    <property type="protein sequence ID" value="SEQ62190.1"/>
    <property type="molecule type" value="Genomic_DNA"/>
</dbReference>
<accession>A0A1H9HIK9</accession>
<dbReference type="Proteomes" id="UP000198556">
    <property type="component" value="Unassembled WGS sequence"/>
</dbReference>
<evidence type="ECO:0000313" key="2">
    <source>
        <dbReference type="EMBL" id="SEQ62190.1"/>
    </source>
</evidence>
<dbReference type="STRING" id="137733.SAMN05421767_102112"/>
<evidence type="ECO:0000256" key="1">
    <source>
        <dbReference type="SAM" id="SignalP"/>
    </source>
</evidence>